<organism evidence="2 3">
    <name type="scientific">Fundulus heteroclitus</name>
    <name type="common">Killifish</name>
    <name type="synonym">Mummichog</name>
    <dbReference type="NCBI Taxonomy" id="8078"/>
    <lineage>
        <taxon>Eukaryota</taxon>
        <taxon>Metazoa</taxon>
        <taxon>Chordata</taxon>
        <taxon>Craniata</taxon>
        <taxon>Vertebrata</taxon>
        <taxon>Euteleostomi</taxon>
        <taxon>Actinopterygii</taxon>
        <taxon>Neopterygii</taxon>
        <taxon>Teleostei</taxon>
        <taxon>Neoteleostei</taxon>
        <taxon>Acanthomorphata</taxon>
        <taxon>Ovalentaria</taxon>
        <taxon>Atherinomorphae</taxon>
        <taxon>Cyprinodontiformes</taxon>
        <taxon>Fundulidae</taxon>
        <taxon>Fundulus</taxon>
    </lineage>
</organism>
<evidence type="ECO:0000313" key="2">
    <source>
        <dbReference type="Ensembl" id="ENSFHEP00000031677.1"/>
    </source>
</evidence>
<keyword evidence="1" id="KW-0472">Membrane</keyword>
<dbReference type="GeneTree" id="ENSGT00960000188576"/>
<keyword evidence="1" id="KW-1133">Transmembrane helix</keyword>
<proteinExistence type="predicted"/>
<name>A0A3Q2QWU3_FUNHE</name>
<keyword evidence="3" id="KW-1185">Reference proteome</keyword>
<dbReference type="AlphaFoldDB" id="A0A3Q2QWU3"/>
<reference evidence="2" key="2">
    <citation type="submission" date="2025-09" db="UniProtKB">
        <authorList>
            <consortium name="Ensembl"/>
        </authorList>
    </citation>
    <scope>IDENTIFICATION</scope>
</reference>
<evidence type="ECO:0000256" key="1">
    <source>
        <dbReference type="SAM" id="Phobius"/>
    </source>
</evidence>
<dbReference type="Ensembl" id="ENSFHET00000033441.1">
    <property type="protein sequence ID" value="ENSFHEP00000031677.1"/>
    <property type="gene ID" value="ENSFHEG00000017729.1"/>
</dbReference>
<feature type="transmembrane region" description="Helical" evidence="1">
    <location>
        <begin position="16"/>
        <end position="37"/>
    </location>
</feature>
<reference evidence="2" key="1">
    <citation type="submission" date="2025-08" db="UniProtKB">
        <authorList>
            <consortium name="Ensembl"/>
        </authorList>
    </citation>
    <scope>IDENTIFICATION</scope>
</reference>
<evidence type="ECO:0000313" key="3">
    <source>
        <dbReference type="Proteomes" id="UP000265000"/>
    </source>
</evidence>
<protein>
    <submittedName>
        <fullName evidence="2">Uncharacterized protein</fullName>
    </submittedName>
</protein>
<accession>A0A3Q2QWU3</accession>
<sequence>MEGKPGEDPDGMDVTLIWPLIWPMLLVAMLVVMETLLRPMLFPLYMLLLFCWVNCGDACCCCCCCENILERGNNGRRQTRPACLNFHRIKYTPKPEMDSKAFY</sequence>
<dbReference type="Proteomes" id="UP000265000">
    <property type="component" value="Unplaced"/>
</dbReference>
<keyword evidence="1" id="KW-0812">Transmembrane</keyword>